<evidence type="ECO:0000256" key="4">
    <source>
        <dbReference type="ARBA" id="ARBA00022833"/>
    </source>
</evidence>
<evidence type="ECO:0000259" key="8">
    <source>
        <dbReference type="PROSITE" id="PS50249"/>
    </source>
</evidence>
<dbReference type="Proteomes" id="UP000032679">
    <property type="component" value="Unassembled WGS sequence"/>
</dbReference>
<comment type="similarity">
    <text evidence="6">Belongs to the UPF0758 family.</text>
</comment>
<evidence type="ECO:0000256" key="1">
    <source>
        <dbReference type="ARBA" id="ARBA00022670"/>
    </source>
</evidence>
<dbReference type="InterPro" id="IPR020891">
    <property type="entry name" value="UPF0758_CS"/>
</dbReference>
<dbReference type="SUPFAM" id="SSF102712">
    <property type="entry name" value="JAB1/MPN domain"/>
    <property type="match status" value="1"/>
</dbReference>
<dbReference type="InterPro" id="IPR025657">
    <property type="entry name" value="RadC_JAB"/>
</dbReference>
<keyword evidence="1" id="KW-0645">Protease</keyword>
<accession>A0A0D6MIU4</accession>
<dbReference type="CDD" id="cd08071">
    <property type="entry name" value="MPN_DUF2466"/>
    <property type="match status" value="1"/>
</dbReference>
<dbReference type="AlphaFoldDB" id="A0A0D6MIU4"/>
<dbReference type="NCBIfam" id="NF000642">
    <property type="entry name" value="PRK00024.1"/>
    <property type="match status" value="1"/>
</dbReference>
<dbReference type="Gene3D" id="3.40.140.10">
    <property type="entry name" value="Cytidine Deaminase, domain 2"/>
    <property type="match status" value="1"/>
</dbReference>
<evidence type="ECO:0000256" key="2">
    <source>
        <dbReference type="ARBA" id="ARBA00022723"/>
    </source>
</evidence>
<comment type="caution">
    <text evidence="9">The sequence shown here is derived from an EMBL/GenBank/DDBJ whole genome shotgun (WGS) entry which is preliminary data.</text>
</comment>
<keyword evidence="2" id="KW-0479">Metal-binding</keyword>
<keyword evidence="4" id="KW-0862">Zinc</keyword>
<dbReference type="InterPro" id="IPR001405">
    <property type="entry name" value="UPF0758"/>
</dbReference>
<evidence type="ECO:0000313" key="10">
    <source>
        <dbReference type="Proteomes" id="UP000032679"/>
    </source>
</evidence>
<dbReference type="Pfam" id="PF04002">
    <property type="entry name" value="RadC"/>
    <property type="match status" value="1"/>
</dbReference>
<reference evidence="9 10" key="1">
    <citation type="submission" date="2012-10" db="EMBL/GenBank/DDBJ databases">
        <title>Genome sequencing of Tanticharoenia sakaeratensis NBRC 103193.</title>
        <authorList>
            <person name="Azuma Y."/>
            <person name="Hadano H."/>
            <person name="Hirakawa H."/>
            <person name="Matsushita K."/>
        </authorList>
    </citation>
    <scope>NUCLEOTIDE SEQUENCE [LARGE SCALE GENOMIC DNA]</scope>
    <source>
        <strain evidence="9 10">NBRC 103193</strain>
    </source>
</reference>
<dbReference type="PANTHER" id="PTHR30471:SF3">
    <property type="entry name" value="UPF0758 PROTEIN YEES-RELATED"/>
    <property type="match status" value="1"/>
</dbReference>
<keyword evidence="3" id="KW-0378">Hydrolase</keyword>
<evidence type="ECO:0000256" key="3">
    <source>
        <dbReference type="ARBA" id="ARBA00022801"/>
    </source>
</evidence>
<dbReference type="PANTHER" id="PTHR30471">
    <property type="entry name" value="DNA REPAIR PROTEIN RADC"/>
    <property type="match status" value="1"/>
</dbReference>
<dbReference type="RefSeq" id="WP_306301100.1">
    <property type="nucleotide sequence ID" value="NZ_BALE01000009.1"/>
</dbReference>
<dbReference type="NCBIfam" id="TIGR00608">
    <property type="entry name" value="radc"/>
    <property type="match status" value="1"/>
</dbReference>
<proteinExistence type="inferred from homology"/>
<dbReference type="PROSITE" id="PS50249">
    <property type="entry name" value="MPN"/>
    <property type="match status" value="1"/>
</dbReference>
<evidence type="ECO:0000313" key="9">
    <source>
        <dbReference type="EMBL" id="GAN53401.1"/>
    </source>
</evidence>
<dbReference type="EMBL" id="BALE01000009">
    <property type="protein sequence ID" value="GAN53401.1"/>
    <property type="molecule type" value="Genomic_DNA"/>
</dbReference>
<feature type="region of interest" description="Disordered" evidence="7">
    <location>
        <begin position="1"/>
        <end position="22"/>
    </location>
</feature>
<dbReference type="InterPro" id="IPR037518">
    <property type="entry name" value="MPN"/>
</dbReference>
<dbReference type="PROSITE" id="PS01302">
    <property type="entry name" value="UPF0758"/>
    <property type="match status" value="1"/>
</dbReference>
<dbReference type="GO" id="GO:0006508">
    <property type="term" value="P:proteolysis"/>
    <property type="evidence" value="ECO:0007669"/>
    <property type="project" value="UniProtKB-KW"/>
</dbReference>
<protein>
    <submittedName>
        <fullName evidence="9">DNA repair protein RadC</fullName>
    </submittedName>
</protein>
<dbReference type="GO" id="GO:0046872">
    <property type="term" value="F:metal ion binding"/>
    <property type="evidence" value="ECO:0007669"/>
    <property type="project" value="UniProtKB-KW"/>
</dbReference>
<keyword evidence="5" id="KW-0482">Metalloprotease</keyword>
<sequence>MSDTPPDRPVPASGFRDAGGFRGNITTLQAALPDEAPPPDPKQALLTGRARYLDDADILALTLEIVTASARSTSQSPEILAGTLLERFGSAAGTLSASEQALAGVSQLGRHVVPGLRLLQEAALRYNRARLDASDILSNPQTLLDYLTARLARESVEQFRIVFLDARGALLADEAQARGTVNHTPVYPREVARRAMELNAASIVLVHNHPSGDPTPSEADFQMTTMVRNAADTIGVEVVDHLIIGNGRHVSFRELGAL</sequence>
<organism evidence="9 10">
    <name type="scientific">Tanticharoenia sakaeratensis NBRC 103193</name>
    <dbReference type="NCBI Taxonomy" id="1231623"/>
    <lineage>
        <taxon>Bacteria</taxon>
        <taxon>Pseudomonadati</taxon>
        <taxon>Pseudomonadota</taxon>
        <taxon>Alphaproteobacteria</taxon>
        <taxon>Acetobacterales</taxon>
        <taxon>Acetobacteraceae</taxon>
        <taxon>Tanticharoenia</taxon>
    </lineage>
</organism>
<evidence type="ECO:0000256" key="7">
    <source>
        <dbReference type="SAM" id="MobiDB-lite"/>
    </source>
</evidence>
<dbReference type="STRING" id="1231623.Tasa_009_196"/>
<name>A0A0D6MIU4_9PROT</name>
<dbReference type="GO" id="GO:0008237">
    <property type="term" value="F:metallopeptidase activity"/>
    <property type="evidence" value="ECO:0007669"/>
    <property type="project" value="UniProtKB-KW"/>
</dbReference>
<gene>
    <name evidence="9" type="ORF">Tasa_009_196</name>
</gene>
<feature type="domain" description="MPN" evidence="8">
    <location>
        <begin position="136"/>
        <end position="258"/>
    </location>
</feature>
<keyword evidence="10" id="KW-1185">Reference proteome</keyword>
<evidence type="ECO:0000256" key="6">
    <source>
        <dbReference type="RuleBase" id="RU003797"/>
    </source>
</evidence>
<evidence type="ECO:0000256" key="5">
    <source>
        <dbReference type="ARBA" id="ARBA00023049"/>
    </source>
</evidence>